<evidence type="ECO:0000313" key="2">
    <source>
        <dbReference type="EMBL" id="GAA3357921.1"/>
    </source>
</evidence>
<accession>A0ABP6RNG1</accession>
<evidence type="ECO:0000313" key="3">
    <source>
        <dbReference type="Proteomes" id="UP001500483"/>
    </source>
</evidence>
<dbReference type="RefSeq" id="WP_344926884.1">
    <property type="nucleotide sequence ID" value="NZ_BAAAYK010000038.1"/>
</dbReference>
<organism evidence="2 3">
    <name type="scientific">Saccharopolyspora gregorii</name>
    <dbReference type="NCBI Taxonomy" id="33914"/>
    <lineage>
        <taxon>Bacteria</taxon>
        <taxon>Bacillati</taxon>
        <taxon>Actinomycetota</taxon>
        <taxon>Actinomycetes</taxon>
        <taxon>Pseudonocardiales</taxon>
        <taxon>Pseudonocardiaceae</taxon>
        <taxon>Saccharopolyspora</taxon>
    </lineage>
</organism>
<protein>
    <submittedName>
        <fullName evidence="2">Uncharacterized protein</fullName>
    </submittedName>
</protein>
<dbReference type="Proteomes" id="UP001500483">
    <property type="component" value="Unassembled WGS sequence"/>
</dbReference>
<keyword evidence="3" id="KW-1185">Reference proteome</keyword>
<comment type="caution">
    <text evidence="2">The sequence shown here is derived from an EMBL/GenBank/DDBJ whole genome shotgun (WGS) entry which is preliminary data.</text>
</comment>
<reference evidence="3" key="1">
    <citation type="journal article" date="2019" name="Int. J. Syst. Evol. Microbiol.">
        <title>The Global Catalogue of Microorganisms (GCM) 10K type strain sequencing project: providing services to taxonomists for standard genome sequencing and annotation.</title>
        <authorList>
            <consortium name="The Broad Institute Genomics Platform"/>
            <consortium name="The Broad Institute Genome Sequencing Center for Infectious Disease"/>
            <person name="Wu L."/>
            <person name="Ma J."/>
        </authorList>
    </citation>
    <scope>NUCLEOTIDE SEQUENCE [LARGE SCALE GENOMIC DNA]</scope>
    <source>
        <strain evidence="3">JCM 9687</strain>
    </source>
</reference>
<sequence length="161" mass="18438">MNDVTYSERYSDLAGKPTGPLSEEQARERHASGEPYAVTLGDPGSPDAVIDVAWKNDHLGVWFFDEKVRRTVHFSFQVRESKLFLTTVMNWKYPDDARLRNQASMIERVSYNPDGIIQHEVIDKVAGEKTVRDISDVDVTTNWENIPSFGEWSSVARFDRE</sequence>
<dbReference type="EMBL" id="BAAAYK010000038">
    <property type="protein sequence ID" value="GAA3357921.1"/>
    <property type="molecule type" value="Genomic_DNA"/>
</dbReference>
<proteinExistence type="predicted"/>
<name>A0ABP6RNG1_9PSEU</name>
<gene>
    <name evidence="2" type="ORF">GCM10020366_27910</name>
</gene>
<evidence type="ECO:0000256" key="1">
    <source>
        <dbReference type="SAM" id="MobiDB-lite"/>
    </source>
</evidence>
<feature type="region of interest" description="Disordered" evidence="1">
    <location>
        <begin position="1"/>
        <end position="24"/>
    </location>
</feature>